<dbReference type="NCBIfam" id="TIGR02532">
    <property type="entry name" value="IV_pilin_GFxxxE"/>
    <property type="match status" value="1"/>
</dbReference>
<dbReference type="EMBL" id="MFIZ01000009">
    <property type="protein sequence ID" value="OGG11930.1"/>
    <property type="molecule type" value="Genomic_DNA"/>
</dbReference>
<evidence type="ECO:0000256" key="2">
    <source>
        <dbReference type="ARBA" id="ARBA00022481"/>
    </source>
</evidence>
<protein>
    <recommendedName>
        <fullName evidence="9">Type II secretion system protein GspG C-terminal domain-containing protein</fullName>
    </recommendedName>
</protein>
<evidence type="ECO:0008006" key="9">
    <source>
        <dbReference type="Google" id="ProtNLM"/>
    </source>
</evidence>
<evidence type="ECO:0000313" key="7">
    <source>
        <dbReference type="EMBL" id="OGG11930.1"/>
    </source>
</evidence>
<evidence type="ECO:0000256" key="6">
    <source>
        <dbReference type="SAM" id="Phobius"/>
    </source>
</evidence>
<dbReference type="Gene3D" id="3.30.700.10">
    <property type="entry name" value="Glycoprotein, Type 4 Pilin"/>
    <property type="match status" value="1"/>
</dbReference>
<dbReference type="InterPro" id="IPR000983">
    <property type="entry name" value="Bac_GSPG_pilin"/>
</dbReference>
<feature type="transmembrane region" description="Helical" evidence="6">
    <location>
        <begin position="12"/>
        <end position="35"/>
    </location>
</feature>
<dbReference type="PROSITE" id="PS00409">
    <property type="entry name" value="PROKAR_NTER_METHYL"/>
    <property type="match status" value="1"/>
</dbReference>
<dbReference type="PANTHER" id="PTHR30093:SF44">
    <property type="entry name" value="TYPE II SECRETION SYSTEM CORE PROTEIN G"/>
    <property type="match status" value="1"/>
</dbReference>
<dbReference type="InterPro" id="IPR012902">
    <property type="entry name" value="N_methyl_site"/>
</dbReference>
<dbReference type="Pfam" id="PF07963">
    <property type="entry name" value="N_methyl"/>
    <property type="match status" value="1"/>
</dbReference>
<dbReference type="GO" id="GO:0015628">
    <property type="term" value="P:protein secretion by the type II secretion system"/>
    <property type="evidence" value="ECO:0007669"/>
    <property type="project" value="InterPro"/>
</dbReference>
<dbReference type="InterPro" id="IPR045584">
    <property type="entry name" value="Pilin-like"/>
</dbReference>
<dbReference type="Proteomes" id="UP000177268">
    <property type="component" value="Unassembled WGS sequence"/>
</dbReference>
<dbReference type="SUPFAM" id="SSF54523">
    <property type="entry name" value="Pili subunits"/>
    <property type="match status" value="1"/>
</dbReference>
<dbReference type="GO" id="GO:0015627">
    <property type="term" value="C:type II protein secretion system complex"/>
    <property type="evidence" value="ECO:0007669"/>
    <property type="project" value="InterPro"/>
</dbReference>
<dbReference type="PRINTS" id="PR00813">
    <property type="entry name" value="BCTERIALGSPG"/>
</dbReference>
<proteinExistence type="predicted"/>
<gene>
    <name evidence="7" type="ORF">A2Z00_03860</name>
</gene>
<comment type="caution">
    <text evidence="7">The sequence shown here is derived from an EMBL/GenBank/DDBJ whole genome shotgun (WGS) entry which is preliminary data.</text>
</comment>
<name>A0A1F5ZHK4_9BACT</name>
<comment type="subcellular location">
    <subcellularLocation>
        <location evidence="1">Membrane</location>
        <topology evidence="1">Single-pass membrane protein</topology>
    </subcellularLocation>
</comment>
<evidence type="ECO:0000256" key="3">
    <source>
        <dbReference type="ARBA" id="ARBA00022692"/>
    </source>
</evidence>
<dbReference type="PANTHER" id="PTHR30093">
    <property type="entry name" value="GENERAL SECRETION PATHWAY PROTEIN G"/>
    <property type="match status" value="1"/>
</dbReference>
<keyword evidence="4 6" id="KW-1133">Transmembrane helix</keyword>
<keyword evidence="3 6" id="KW-0812">Transmembrane</keyword>
<evidence type="ECO:0000313" key="8">
    <source>
        <dbReference type="Proteomes" id="UP000177268"/>
    </source>
</evidence>
<evidence type="ECO:0000256" key="1">
    <source>
        <dbReference type="ARBA" id="ARBA00004167"/>
    </source>
</evidence>
<dbReference type="STRING" id="1798370.A2Z00_03860"/>
<evidence type="ECO:0000256" key="5">
    <source>
        <dbReference type="ARBA" id="ARBA00023136"/>
    </source>
</evidence>
<keyword evidence="2" id="KW-0488">Methylation</keyword>
<dbReference type="GO" id="GO:0016020">
    <property type="term" value="C:membrane"/>
    <property type="evidence" value="ECO:0007669"/>
    <property type="project" value="UniProtKB-SubCell"/>
</dbReference>
<keyword evidence="5 6" id="KW-0472">Membrane</keyword>
<sequence length="168" mass="18081">MNRLLKRGFTLIELLVVIAIIAVIVAFALTNFVGARQRAKDIKKKSELQSIKTAIRLYYNDNGAYPGPTTMAINDLDGCGTTKVASCINACTGQFAAGPNGCDTVYMKQLPPASSYAWYYRNVAGGDDFCIWTALENPSDADIANSHIQCQANCNAVVPAADYVVCAD</sequence>
<evidence type="ECO:0000256" key="4">
    <source>
        <dbReference type="ARBA" id="ARBA00022989"/>
    </source>
</evidence>
<dbReference type="AlphaFoldDB" id="A0A1F5ZHK4"/>
<accession>A0A1F5ZHK4</accession>
<organism evidence="7 8">
    <name type="scientific">Candidatus Gottesmanbacteria bacterium RBG_13_45_10</name>
    <dbReference type="NCBI Taxonomy" id="1798370"/>
    <lineage>
        <taxon>Bacteria</taxon>
        <taxon>Candidatus Gottesmaniibacteriota</taxon>
    </lineage>
</organism>
<reference evidence="7 8" key="1">
    <citation type="journal article" date="2016" name="Nat. Commun.">
        <title>Thousands of microbial genomes shed light on interconnected biogeochemical processes in an aquifer system.</title>
        <authorList>
            <person name="Anantharaman K."/>
            <person name="Brown C.T."/>
            <person name="Hug L.A."/>
            <person name="Sharon I."/>
            <person name="Castelle C.J."/>
            <person name="Probst A.J."/>
            <person name="Thomas B.C."/>
            <person name="Singh A."/>
            <person name="Wilkins M.J."/>
            <person name="Karaoz U."/>
            <person name="Brodie E.L."/>
            <person name="Williams K.H."/>
            <person name="Hubbard S.S."/>
            <person name="Banfield J.F."/>
        </authorList>
    </citation>
    <scope>NUCLEOTIDE SEQUENCE [LARGE SCALE GENOMIC DNA]</scope>
</reference>